<reference evidence="1 2" key="1">
    <citation type="submission" date="2018-03" db="EMBL/GenBank/DDBJ databases">
        <title>Draft Genome Sequences of the Obligatory Marine Myxobacteria Enhygromyxa salina SWB005.</title>
        <authorList>
            <person name="Poehlein A."/>
            <person name="Moghaddam J.A."/>
            <person name="Harms H."/>
            <person name="Alanjari M."/>
            <person name="Koenig G.M."/>
            <person name="Daniel R."/>
            <person name="Schaeberle T.F."/>
        </authorList>
    </citation>
    <scope>NUCLEOTIDE SEQUENCE [LARGE SCALE GENOMIC DNA]</scope>
    <source>
        <strain evidence="1 2">SWB005</strain>
    </source>
</reference>
<evidence type="ECO:0000313" key="2">
    <source>
        <dbReference type="Proteomes" id="UP000237968"/>
    </source>
</evidence>
<accession>A0A2S9YJH1</accession>
<dbReference type="EMBL" id="PVNK01000017">
    <property type="protein sequence ID" value="PRQ05258.1"/>
    <property type="molecule type" value="Genomic_DNA"/>
</dbReference>
<dbReference type="SUPFAM" id="SSF48452">
    <property type="entry name" value="TPR-like"/>
    <property type="match status" value="1"/>
</dbReference>
<protein>
    <recommendedName>
        <fullName evidence="3">Phytanoyl-CoA dioxygenase (PhyH)</fullName>
    </recommendedName>
</protein>
<keyword evidence="2" id="KW-1185">Reference proteome</keyword>
<dbReference type="Gene3D" id="2.60.120.620">
    <property type="entry name" value="q2cbj1_9rhob like domain"/>
    <property type="match status" value="1"/>
</dbReference>
<organism evidence="1 2">
    <name type="scientific">Enhygromyxa salina</name>
    <dbReference type="NCBI Taxonomy" id="215803"/>
    <lineage>
        <taxon>Bacteria</taxon>
        <taxon>Pseudomonadati</taxon>
        <taxon>Myxococcota</taxon>
        <taxon>Polyangia</taxon>
        <taxon>Nannocystales</taxon>
        <taxon>Nannocystaceae</taxon>
        <taxon>Enhygromyxa</taxon>
    </lineage>
</organism>
<dbReference type="InterPro" id="IPR008775">
    <property type="entry name" value="Phytyl_CoA_dOase-like"/>
</dbReference>
<name>A0A2S9YJH1_9BACT</name>
<gene>
    <name evidence="1" type="ORF">ENSA5_03770</name>
</gene>
<evidence type="ECO:0008006" key="3">
    <source>
        <dbReference type="Google" id="ProtNLM"/>
    </source>
</evidence>
<comment type="caution">
    <text evidence="1">The sequence shown here is derived from an EMBL/GenBank/DDBJ whole genome shotgun (WGS) entry which is preliminary data.</text>
</comment>
<dbReference type="RefSeq" id="WP_106389849.1">
    <property type="nucleotide sequence ID" value="NZ_PVNK01000017.1"/>
</dbReference>
<dbReference type="Pfam" id="PF05721">
    <property type="entry name" value="PhyH"/>
    <property type="match status" value="1"/>
</dbReference>
<sequence>MAASQGADELRALARASVEELDSWLSQEIQDELGTRAYILRAIAWCRRGALARARADVDAALAKVPAHELVELTGALILYVTRDYDRALALLEGVARRHRYMAAQTLRVLVARAARLGWTADQREAQRALAELGVRDLRAHIQGLQASRGARPGASVEAEGERAWARLGEHGPEDVGARLEALEARAPGSVVVRGLLARLAMVCGRLDEAARLLGDDTGPLDERMALALARGELEAVTRRRLDASASARAWRVRGEALLELATRLDPEASERARHLDAASEALARAAEREPDNAITELLRALVASARGEADPSAGRRFVELYALAPGLLSDAARELALPLWVDGGMIDDRAQLGRICERARTLLTADRSSSPISYRTVREPGEDPGTARLRHLADPAVARATHAADAVDLGKAAQLLLRSIERGRKGRGAHRAASGRSLDAAQIEGFMADGYVHLRGAFPRALAESIVASAHRRLREDPARWLGGREVERRAAKLRGYDPEDPKTWPQGRLDVLGERSFTISEFSPFAERAVFQLLGDAARVRTRSWTSNLIAQYPYREPLRDWVPEPDQESWHLDSPSTHTRIDELRTGLLVFILFSDLSSAGGNSWLALDSPAKVARALAAAPEGVDFCHDDAGSAITRTCERFFEVTGEAGDLLLVHPLMLHSASPNPSTRIRFLGNPMVYLQAPLDHRRADPSPVERVIARALE</sequence>
<dbReference type="Gene3D" id="1.25.40.10">
    <property type="entry name" value="Tetratricopeptide repeat domain"/>
    <property type="match status" value="1"/>
</dbReference>
<dbReference type="InterPro" id="IPR011990">
    <property type="entry name" value="TPR-like_helical_dom_sf"/>
</dbReference>
<dbReference type="Proteomes" id="UP000237968">
    <property type="component" value="Unassembled WGS sequence"/>
</dbReference>
<dbReference type="AlphaFoldDB" id="A0A2S9YJH1"/>
<proteinExistence type="predicted"/>
<dbReference type="SUPFAM" id="SSF51197">
    <property type="entry name" value="Clavaminate synthase-like"/>
    <property type="match status" value="1"/>
</dbReference>
<dbReference type="GO" id="GO:0016706">
    <property type="term" value="F:2-oxoglutarate-dependent dioxygenase activity"/>
    <property type="evidence" value="ECO:0007669"/>
    <property type="project" value="UniProtKB-ARBA"/>
</dbReference>
<evidence type="ECO:0000313" key="1">
    <source>
        <dbReference type="EMBL" id="PRQ05258.1"/>
    </source>
</evidence>
<dbReference type="OrthoDB" id="9798771at2"/>